<proteinExistence type="predicted"/>
<dbReference type="Proteomes" id="UP000887575">
    <property type="component" value="Unassembled WGS sequence"/>
</dbReference>
<evidence type="ECO:0000313" key="3">
    <source>
        <dbReference type="WBParaSite" id="MBELARI_LOCUS8952"/>
    </source>
</evidence>
<dbReference type="AlphaFoldDB" id="A0AAF3JBQ0"/>
<accession>A0AAF3JBQ0</accession>
<reference evidence="3" key="1">
    <citation type="submission" date="2024-02" db="UniProtKB">
        <authorList>
            <consortium name="WormBaseParasite"/>
        </authorList>
    </citation>
    <scope>IDENTIFICATION</scope>
</reference>
<sequence length="88" mass="10102">MKQIFFILLCSTYVFGVHSTQQASDHPNETSAGHHQILDVLQSYWLIIENGVTNVYTTQLYSTARVDIPTTRGCIPQHRSQKCKFKKM</sequence>
<keyword evidence="2" id="KW-1185">Reference proteome</keyword>
<feature type="chain" id="PRO_5042099232" description="Secreted protein" evidence="1">
    <location>
        <begin position="17"/>
        <end position="88"/>
    </location>
</feature>
<evidence type="ECO:0000256" key="1">
    <source>
        <dbReference type="SAM" id="SignalP"/>
    </source>
</evidence>
<dbReference type="WBParaSite" id="MBELARI_LOCUS8952">
    <property type="protein sequence ID" value="MBELARI_LOCUS8952"/>
    <property type="gene ID" value="MBELARI_LOCUS8952"/>
</dbReference>
<keyword evidence="1" id="KW-0732">Signal</keyword>
<feature type="signal peptide" evidence="1">
    <location>
        <begin position="1"/>
        <end position="16"/>
    </location>
</feature>
<evidence type="ECO:0000313" key="2">
    <source>
        <dbReference type="Proteomes" id="UP000887575"/>
    </source>
</evidence>
<evidence type="ECO:0008006" key="4">
    <source>
        <dbReference type="Google" id="ProtNLM"/>
    </source>
</evidence>
<name>A0AAF3JBQ0_9BILA</name>
<organism evidence="2 3">
    <name type="scientific">Mesorhabditis belari</name>
    <dbReference type="NCBI Taxonomy" id="2138241"/>
    <lineage>
        <taxon>Eukaryota</taxon>
        <taxon>Metazoa</taxon>
        <taxon>Ecdysozoa</taxon>
        <taxon>Nematoda</taxon>
        <taxon>Chromadorea</taxon>
        <taxon>Rhabditida</taxon>
        <taxon>Rhabditina</taxon>
        <taxon>Rhabditomorpha</taxon>
        <taxon>Rhabditoidea</taxon>
        <taxon>Rhabditidae</taxon>
        <taxon>Mesorhabditinae</taxon>
        <taxon>Mesorhabditis</taxon>
    </lineage>
</organism>
<protein>
    <recommendedName>
        <fullName evidence="4">Secreted protein</fullName>
    </recommendedName>
</protein>